<gene>
    <name evidence="2" type="ORF">DT376_36295</name>
</gene>
<evidence type="ECO:0000313" key="2">
    <source>
        <dbReference type="EMBL" id="RCI70114.1"/>
    </source>
</evidence>
<proteinExistence type="predicted"/>
<feature type="compositionally biased region" description="Basic residues" evidence="1">
    <location>
        <begin position="13"/>
        <end position="22"/>
    </location>
</feature>
<sequence>HAGTRGGNLPKTSARRGGRHSSRCALAGSGKHSPGTGKPARRTGRKRMRKNRNAAVSGKNPTVSVYRFPAPSP</sequence>
<evidence type="ECO:0000256" key="1">
    <source>
        <dbReference type="SAM" id="MobiDB-lite"/>
    </source>
</evidence>
<dbReference type="Proteomes" id="UP000253594">
    <property type="component" value="Unassembled WGS sequence"/>
</dbReference>
<organism evidence="2 3">
    <name type="scientific">Pseudomonas aeruginosa</name>
    <dbReference type="NCBI Taxonomy" id="287"/>
    <lineage>
        <taxon>Bacteria</taxon>
        <taxon>Pseudomonadati</taxon>
        <taxon>Pseudomonadota</taxon>
        <taxon>Gammaproteobacteria</taxon>
        <taxon>Pseudomonadales</taxon>
        <taxon>Pseudomonadaceae</taxon>
        <taxon>Pseudomonas</taxon>
    </lineage>
</organism>
<feature type="compositionally biased region" description="Basic residues" evidence="1">
    <location>
        <begin position="39"/>
        <end position="52"/>
    </location>
</feature>
<reference evidence="2 3" key="1">
    <citation type="submission" date="2018-07" db="EMBL/GenBank/DDBJ databases">
        <title>Mechanisms of high-level aminoglycoside resistance among Gram-negative pathogens in Brazil.</title>
        <authorList>
            <person name="Ballaben A.S."/>
            <person name="Darini A.L.C."/>
            <person name="Doi Y."/>
        </authorList>
    </citation>
    <scope>NUCLEOTIDE SEQUENCE [LARGE SCALE GENOMIC DNA]</scope>
    <source>
        <strain evidence="2 3">B2-305</strain>
    </source>
</reference>
<comment type="caution">
    <text evidence="2">The sequence shown here is derived from an EMBL/GenBank/DDBJ whole genome shotgun (WGS) entry which is preliminary data.</text>
</comment>
<feature type="region of interest" description="Disordered" evidence="1">
    <location>
        <begin position="1"/>
        <end position="73"/>
    </location>
</feature>
<dbReference type="EMBL" id="QORE01002402">
    <property type="protein sequence ID" value="RCI70114.1"/>
    <property type="molecule type" value="Genomic_DNA"/>
</dbReference>
<name>A0A367LY78_PSEAI</name>
<feature type="non-terminal residue" evidence="2">
    <location>
        <position position="1"/>
    </location>
</feature>
<accession>A0A367LY78</accession>
<protein>
    <submittedName>
        <fullName evidence="2">Uncharacterized protein</fullName>
    </submittedName>
</protein>
<evidence type="ECO:0000313" key="3">
    <source>
        <dbReference type="Proteomes" id="UP000253594"/>
    </source>
</evidence>
<dbReference type="AlphaFoldDB" id="A0A367LY78"/>